<proteinExistence type="predicted"/>
<accession>A0A0E9WQD5</accession>
<reference evidence="1" key="1">
    <citation type="submission" date="2014-11" db="EMBL/GenBank/DDBJ databases">
        <authorList>
            <person name="Amaro Gonzalez C."/>
        </authorList>
    </citation>
    <scope>NUCLEOTIDE SEQUENCE</scope>
</reference>
<name>A0A0E9WQD5_ANGAN</name>
<organism evidence="1">
    <name type="scientific">Anguilla anguilla</name>
    <name type="common">European freshwater eel</name>
    <name type="synonym">Muraena anguilla</name>
    <dbReference type="NCBI Taxonomy" id="7936"/>
    <lineage>
        <taxon>Eukaryota</taxon>
        <taxon>Metazoa</taxon>
        <taxon>Chordata</taxon>
        <taxon>Craniata</taxon>
        <taxon>Vertebrata</taxon>
        <taxon>Euteleostomi</taxon>
        <taxon>Actinopterygii</taxon>
        <taxon>Neopterygii</taxon>
        <taxon>Teleostei</taxon>
        <taxon>Anguilliformes</taxon>
        <taxon>Anguillidae</taxon>
        <taxon>Anguilla</taxon>
    </lineage>
</organism>
<sequence>MQPSGFSQTAVYFQIFNLEQEVPLSLSALLYSGGRAMYSRPNPLAYQSATSPFPGHALIGIAVPLNTQPILHRSFG</sequence>
<dbReference type="EMBL" id="GBXM01015938">
    <property type="protein sequence ID" value="JAH92639.1"/>
    <property type="molecule type" value="Transcribed_RNA"/>
</dbReference>
<protein>
    <submittedName>
        <fullName evidence="1">Uncharacterized protein</fullName>
    </submittedName>
</protein>
<evidence type="ECO:0000313" key="1">
    <source>
        <dbReference type="EMBL" id="JAH92639.1"/>
    </source>
</evidence>
<reference evidence="1" key="2">
    <citation type="journal article" date="2015" name="Fish Shellfish Immunol.">
        <title>Early steps in the European eel (Anguilla anguilla)-Vibrio vulnificus interaction in the gills: Role of the RtxA13 toxin.</title>
        <authorList>
            <person name="Callol A."/>
            <person name="Pajuelo D."/>
            <person name="Ebbesson L."/>
            <person name="Teles M."/>
            <person name="MacKenzie S."/>
            <person name="Amaro C."/>
        </authorList>
    </citation>
    <scope>NUCLEOTIDE SEQUENCE</scope>
</reference>
<dbReference type="AlphaFoldDB" id="A0A0E9WQD5"/>